<feature type="chain" id="PRO_5044017260" evidence="2">
    <location>
        <begin position="21"/>
        <end position="158"/>
    </location>
</feature>
<name>A0A6S7GM23_PARCT</name>
<feature type="compositionally biased region" description="Polar residues" evidence="1">
    <location>
        <begin position="32"/>
        <end position="44"/>
    </location>
</feature>
<feature type="region of interest" description="Disordered" evidence="1">
    <location>
        <begin position="19"/>
        <end position="74"/>
    </location>
</feature>
<organism evidence="3 4">
    <name type="scientific">Paramuricea clavata</name>
    <name type="common">Red gorgonian</name>
    <name type="synonym">Violescent sea-whip</name>
    <dbReference type="NCBI Taxonomy" id="317549"/>
    <lineage>
        <taxon>Eukaryota</taxon>
        <taxon>Metazoa</taxon>
        <taxon>Cnidaria</taxon>
        <taxon>Anthozoa</taxon>
        <taxon>Octocorallia</taxon>
        <taxon>Malacalcyonacea</taxon>
        <taxon>Plexauridae</taxon>
        <taxon>Paramuricea</taxon>
    </lineage>
</organism>
<proteinExistence type="predicted"/>
<dbReference type="EMBL" id="CACRXK020000921">
    <property type="protein sequence ID" value="CAB3985781.1"/>
    <property type="molecule type" value="Genomic_DNA"/>
</dbReference>
<keyword evidence="4" id="KW-1185">Reference proteome</keyword>
<dbReference type="Proteomes" id="UP001152795">
    <property type="component" value="Unassembled WGS sequence"/>
</dbReference>
<gene>
    <name evidence="3" type="ORF">PACLA_8A010329</name>
</gene>
<dbReference type="AlphaFoldDB" id="A0A6S7GM23"/>
<accession>A0A6S7GM23</accession>
<reference evidence="3" key="1">
    <citation type="submission" date="2020-04" db="EMBL/GenBank/DDBJ databases">
        <authorList>
            <person name="Alioto T."/>
            <person name="Alioto T."/>
            <person name="Gomez Garrido J."/>
        </authorList>
    </citation>
    <scope>NUCLEOTIDE SEQUENCE</scope>
    <source>
        <strain evidence="3">A484AB</strain>
    </source>
</reference>
<evidence type="ECO:0000256" key="2">
    <source>
        <dbReference type="SAM" id="SignalP"/>
    </source>
</evidence>
<protein>
    <submittedName>
        <fullName evidence="3">Uncharacterized protein</fullName>
    </submittedName>
</protein>
<sequence length="158" mass="17098">MNQAILCLLGLAAMIAMSTSEPKKREEVLPPTTENPGSSEMNPENNKKPEGIQKKPKSSKEDSAYPGHSDKANGTKKVCFKECRKITESGKTATCHELEIAIGCRASGVRGCKASQTFDAQGCTVNKDSCDEDFVMTPRDNAVVTAVCCKRNSVRLQL</sequence>
<evidence type="ECO:0000313" key="3">
    <source>
        <dbReference type="EMBL" id="CAB3985781.1"/>
    </source>
</evidence>
<feature type="compositionally biased region" description="Basic and acidic residues" evidence="1">
    <location>
        <begin position="45"/>
        <end position="74"/>
    </location>
</feature>
<keyword evidence="2" id="KW-0732">Signal</keyword>
<evidence type="ECO:0000256" key="1">
    <source>
        <dbReference type="SAM" id="MobiDB-lite"/>
    </source>
</evidence>
<comment type="caution">
    <text evidence="3">The sequence shown here is derived from an EMBL/GenBank/DDBJ whole genome shotgun (WGS) entry which is preliminary data.</text>
</comment>
<evidence type="ECO:0000313" key="4">
    <source>
        <dbReference type="Proteomes" id="UP001152795"/>
    </source>
</evidence>
<feature type="signal peptide" evidence="2">
    <location>
        <begin position="1"/>
        <end position="20"/>
    </location>
</feature>